<dbReference type="PANTHER" id="PTHR10285">
    <property type="entry name" value="URIDINE KINASE"/>
    <property type="match status" value="1"/>
</dbReference>
<evidence type="ECO:0000313" key="3">
    <source>
        <dbReference type="Proteomes" id="UP001498771"/>
    </source>
</evidence>
<organism evidence="2 3">
    <name type="scientific">Myxozyma melibiosi</name>
    <dbReference type="NCBI Taxonomy" id="54550"/>
    <lineage>
        <taxon>Eukaryota</taxon>
        <taxon>Fungi</taxon>
        <taxon>Dikarya</taxon>
        <taxon>Ascomycota</taxon>
        <taxon>Saccharomycotina</taxon>
        <taxon>Lipomycetes</taxon>
        <taxon>Lipomycetales</taxon>
        <taxon>Lipomycetaceae</taxon>
        <taxon>Myxozyma</taxon>
    </lineage>
</organism>
<keyword evidence="3" id="KW-1185">Reference proteome</keyword>
<feature type="domain" description="Phosphoribulokinase/uridine kinase" evidence="1">
    <location>
        <begin position="60"/>
        <end position="163"/>
    </location>
</feature>
<protein>
    <submittedName>
        <fullName evidence="2">P-loop containing nucleoside triphosphate hydrolase protein</fullName>
    </submittedName>
</protein>
<dbReference type="GO" id="GO:0016787">
    <property type="term" value="F:hydrolase activity"/>
    <property type="evidence" value="ECO:0007669"/>
    <property type="project" value="UniProtKB-KW"/>
</dbReference>
<evidence type="ECO:0000313" key="2">
    <source>
        <dbReference type="EMBL" id="KAK7207440.1"/>
    </source>
</evidence>
<accession>A0ABR1FC55</accession>
<dbReference type="EMBL" id="JBBJBU010000001">
    <property type="protein sequence ID" value="KAK7207440.1"/>
    <property type="molecule type" value="Genomic_DNA"/>
</dbReference>
<dbReference type="InterPro" id="IPR027417">
    <property type="entry name" value="P-loop_NTPase"/>
</dbReference>
<gene>
    <name evidence="2" type="ORF">BZA70DRAFT_14285</name>
</gene>
<evidence type="ECO:0000259" key="1">
    <source>
        <dbReference type="Pfam" id="PF00485"/>
    </source>
</evidence>
<name>A0ABR1FC55_9ASCO</name>
<proteinExistence type="predicted"/>
<dbReference type="SUPFAM" id="SSF52540">
    <property type="entry name" value="P-loop containing nucleoside triphosphate hydrolases"/>
    <property type="match status" value="1"/>
</dbReference>
<dbReference type="Pfam" id="PF00485">
    <property type="entry name" value="PRK"/>
    <property type="match status" value="1"/>
</dbReference>
<dbReference type="InterPro" id="IPR006083">
    <property type="entry name" value="PRK/URK"/>
</dbReference>
<dbReference type="RefSeq" id="XP_064770473.1">
    <property type="nucleotide sequence ID" value="XM_064909645.1"/>
</dbReference>
<dbReference type="GeneID" id="90035157"/>
<dbReference type="Gene3D" id="3.40.50.300">
    <property type="entry name" value="P-loop containing nucleotide triphosphate hydrolases"/>
    <property type="match status" value="1"/>
</dbReference>
<dbReference type="Proteomes" id="UP001498771">
    <property type="component" value="Unassembled WGS sequence"/>
</dbReference>
<sequence length="212" mass="23373">MPPKVVVLVAGGQAAGKKSVCAAITKRLAEWKVTDVKTLSLNEFKVANLPKGTNPEGPDAYDFSKALTAVLSHQEDILLVEGLYALYEATPEAKLLRDSGNIRIYVDQDADTRLSRRINRDTIERNIPLHSVLDDYIEHCKPAMELYIRTTKPRADIVLMRGAEPSGIELISGAIYDRLLAIADNEATPAWAGGRTSKLLDDDMVDSFYELS</sequence>
<keyword evidence="2" id="KW-0378">Hydrolase</keyword>
<reference evidence="2 3" key="1">
    <citation type="submission" date="2024-03" db="EMBL/GenBank/DDBJ databases">
        <title>Genome-scale model development and genomic sequencing of the oleaginous clade Lipomyces.</title>
        <authorList>
            <consortium name="Lawrence Berkeley National Laboratory"/>
            <person name="Czajka J.J."/>
            <person name="Han Y."/>
            <person name="Kim J."/>
            <person name="Mondo S.J."/>
            <person name="Hofstad B.A."/>
            <person name="Robles A."/>
            <person name="Haridas S."/>
            <person name="Riley R."/>
            <person name="LaButti K."/>
            <person name="Pangilinan J."/>
            <person name="Andreopoulos W."/>
            <person name="Lipzen A."/>
            <person name="Yan J."/>
            <person name="Wang M."/>
            <person name="Ng V."/>
            <person name="Grigoriev I.V."/>
            <person name="Spatafora J.W."/>
            <person name="Magnuson J.K."/>
            <person name="Baker S.E."/>
            <person name="Pomraning K.R."/>
        </authorList>
    </citation>
    <scope>NUCLEOTIDE SEQUENCE [LARGE SCALE GENOMIC DNA]</scope>
    <source>
        <strain evidence="2 3">Phaff 52-87</strain>
    </source>
</reference>
<comment type="caution">
    <text evidence="2">The sequence shown here is derived from an EMBL/GenBank/DDBJ whole genome shotgun (WGS) entry which is preliminary data.</text>
</comment>